<comment type="subcellular location">
    <subcellularLocation>
        <location evidence="1">Membrane</location>
        <topology evidence="1">Single-pass membrane protein</topology>
    </subcellularLocation>
</comment>
<protein>
    <recommendedName>
        <fullName evidence="20">Protein kinase domain-containing protein</fullName>
    </recommendedName>
</protein>
<evidence type="ECO:0000256" key="4">
    <source>
        <dbReference type="ARBA" id="ARBA00022679"/>
    </source>
</evidence>
<dbReference type="CDD" id="cd14066">
    <property type="entry name" value="STKc_IRAK"/>
    <property type="match status" value="1"/>
</dbReference>
<keyword evidence="9" id="KW-0418">Kinase</keyword>
<name>A0A0K9PRX6_ZOSMR</name>
<dbReference type="Pfam" id="PF00069">
    <property type="entry name" value="Pkinase"/>
    <property type="match status" value="2"/>
</dbReference>
<dbReference type="FunFam" id="1.10.510.10:FF:000129">
    <property type="entry name" value="cysteine-rich receptor-like protein kinase 10"/>
    <property type="match status" value="2"/>
</dbReference>
<feature type="signal peptide" evidence="15">
    <location>
        <begin position="1"/>
        <end position="19"/>
    </location>
</feature>
<gene>
    <name evidence="18" type="ORF">ZOSMA_174G00140</name>
</gene>
<dbReference type="InterPro" id="IPR000719">
    <property type="entry name" value="Prot_kinase_dom"/>
</dbReference>
<evidence type="ECO:0000256" key="11">
    <source>
        <dbReference type="ARBA" id="ARBA00022989"/>
    </source>
</evidence>
<evidence type="ECO:0000256" key="12">
    <source>
        <dbReference type="ARBA" id="ARBA00023136"/>
    </source>
</evidence>
<keyword evidence="5" id="KW-0812">Transmembrane</keyword>
<keyword evidence="12" id="KW-0472">Membrane</keyword>
<evidence type="ECO:0000256" key="1">
    <source>
        <dbReference type="ARBA" id="ARBA00004167"/>
    </source>
</evidence>
<keyword evidence="7" id="KW-0677">Repeat</keyword>
<dbReference type="STRING" id="29655.A0A0K9PRX6"/>
<evidence type="ECO:0000256" key="2">
    <source>
        <dbReference type="ARBA" id="ARBA00007843"/>
    </source>
</evidence>
<comment type="caution">
    <text evidence="18">The sequence shown here is derived from an EMBL/GenBank/DDBJ whole genome shotgun (WGS) entry which is preliminary data.</text>
</comment>
<evidence type="ECO:0000256" key="7">
    <source>
        <dbReference type="ARBA" id="ARBA00022737"/>
    </source>
</evidence>
<dbReference type="Pfam" id="PF02469">
    <property type="entry name" value="Fasciclin"/>
    <property type="match status" value="1"/>
</dbReference>
<feature type="domain" description="Protein kinase" evidence="16">
    <location>
        <begin position="468"/>
        <end position="747"/>
    </location>
</feature>
<reference evidence="19" key="1">
    <citation type="journal article" date="2016" name="Nature">
        <title>The genome of the seagrass Zostera marina reveals angiosperm adaptation to the sea.</title>
        <authorList>
            <person name="Olsen J.L."/>
            <person name="Rouze P."/>
            <person name="Verhelst B."/>
            <person name="Lin Y.-C."/>
            <person name="Bayer T."/>
            <person name="Collen J."/>
            <person name="Dattolo E."/>
            <person name="De Paoli E."/>
            <person name="Dittami S."/>
            <person name="Maumus F."/>
            <person name="Michel G."/>
            <person name="Kersting A."/>
            <person name="Lauritano C."/>
            <person name="Lohaus R."/>
            <person name="Toepel M."/>
            <person name="Tonon T."/>
            <person name="Vanneste K."/>
            <person name="Amirebrahimi M."/>
            <person name="Brakel J."/>
            <person name="Bostroem C."/>
            <person name="Chovatia M."/>
            <person name="Grimwood J."/>
            <person name="Jenkins J.W."/>
            <person name="Jueterbock A."/>
            <person name="Mraz A."/>
            <person name="Stam W.T."/>
            <person name="Tice H."/>
            <person name="Bornberg-Bauer E."/>
            <person name="Green P.J."/>
            <person name="Pearson G.A."/>
            <person name="Procaccini G."/>
            <person name="Duarte C.M."/>
            <person name="Schmutz J."/>
            <person name="Reusch T.B.H."/>
            <person name="Van de Peer Y."/>
        </authorList>
    </citation>
    <scope>NUCLEOTIDE SEQUENCE [LARGE SCALE GENOMIC DNA]</scope>
    <source>
        <strain evidence="19">cv. Finnish</strain>
    </source>
</reference>
<evidence type="ECO:0000256" key="3">
    <source>
        <dbReference type="ARBA" id="ARBA00022527"/>
    </source>
</evidence>
<dbReference type="SUPFAM" id="SSF56112">
    <property type="entry name" value="Protein kinase-like (PK-like)"/>
    <property type="match status" value="2"/>
</dbReference>
<evidence type="ECO:0000256" key="9">
    <source>
        <dbReference type="ARBA" id="ARBA00022777"/>
    </source>
</evidence>
<evidence type="ECO:0000256" key="6">
    <source>
        <dbReference type="ARBA" id="ARBA00022729"/>
    </source>
</evidence>
<dbReference type="InterPro" id="IPR008271">
    <property type="entry name" value="Ser/Thr_kinase_AS"/>
</dbReference>
<dbReference type="AlphaFoldDB" id="A0A0K9PRX6"/>
<evidence type="ECO:0000259" key="16">
    <source>
        <dbReference type="PROSITE" id="PS50011"/>
    </source>
</evidence>
<evidence type="ECO:0000256" key="5">
    <source>
        <dbReference type="ARBA" id="ARBA00022692"/>
    </source>
</evidence>
<feature type="domain" description="FAS1" evidence="17">
    <location>
        <begin position="177"/>
        <end position="319"/>
    </location>
</feature>
<dbReference type="SMART" id="SM00220">
    <property type="entry name" value="S_TKc"/>
    <property type="match status" value="2"/>
</dbReference>
<keyword evidence="8" id="KW-0547">Nucleotide-binding</keyword>
<dbReference type="PANTHER" id="PTHR27006">
    <property type="entry name" value="PROMASTIGOTE SURFACE ANTIGEN PROTEIN PSA"/>
    <property type="match status" value="1"/>
</dbReference>
<keyword evidence="10" id="KW-0067">ATP-binding</keyword>
<feature type="compositionally biased region" description="Pro residues" evidence="14">
    <location>
        <begin position="348"/>
        <end position="360"/>
    </location>
</feature>
<dbReference type="GO" id="GO:0004674">
    <property type="term" value="F:protein serine/threonine kinase activity"/>
    <property type="evidence" value="ECO:0000318"/>
    <property type="project" value="GO_Central"/>
</dbReference>
<evidence type="ECO:0000256" key="15">
    <source>
        <dbReference type="SAM" id="SignalP"/>
    </source>
</evidence>
<dbReference type="SUPFAM" id="SSF82153">
    <property type="entry name" value="FAS1 domain"/>
    <property type="match status" value="2"/>
</dbReference>
<feature type="domain" description="Protein kinase" evidence="16">
    <location>
        <begin position="777"/>
        <end position="1052"/>
    </location>
</feature>
<feature type="region of interest" description="Disordered" evidence="14">
    <location>
        <begin position="326"/>
        <end position="360"/>
    </location>
</feature>
<evidence type="ECO:0000259" key="17">
    <source>
        <dbReference type="PROSITE" id="PS50213"/>
    </source>
</evidence>
<proteinExistence type="inferred from homology"/>
<dbReference type="PROSITE" id="PS50213">
    <property type="entry name" value="FAS1"/>
    <property type="match status" value="1"/>
</dbReference>
<dbReference type="GO" id="GO:0005886">
    <property type="term" value="C:plasma membrane"/>
    <property type="evidence" value="ECO:0000318"/>
    <property type="project" value="GO_Central"/>
</dbReference>
<dbReference type="OrthoDB" id="647973at2759"/>
<dbReference type="PROSITE" id="PS00108">
    <property type="entry name" value="PROTEIN_KINASE_ST"/>
    <property type="match status" value="1"/>
</dbReference>
<dbReference type="EMBL" id="LFYR01000655">
    <property type="protein sequence ID" value="KMZ71818.1"/>
    <property type="molecule type" value="Genomic_DNA"/>
</dbReference>
<evidence type="ECO:0000256" key="14">
    <source>
        <dbReference type="SAM" id="MobiDB-lite"/>
    </source>
</evidence>
<dbReference type="Proteomes" id="UP000036987">
    <property type="component" value="Unassembled WGS sequence"/>
</dbReference>
<dbReference type="Gene3D" id="1.10.510.10">
    <property type="entry name" value="Transferase(Phosphotransferase) domain 1"/>
    <property type="match status" value="2"/>
</dbReference>
<accession>A0A0K9PRX6</accession>
<dbReference type="GO" id="GO:0005524">
    <property type="term" value="F:ATP binding"/>
    <property type="evidence" value="ECO:0007669"/>
    <property type="project" value="UniProtKB-KW"/>
</dbReference>
<dbReference type="InterPro" id="IPR000782">
    <property type="entry name" value="FAS1_domain"/>
</dbReference>
<dbReference type="GO" id="GO:0006950">
    <property type="term" value="P:response to stress"/>
    <property type="evidence" value="ECO:0007669"/>
    <property type="project" value="UniProtKB-ARBA"/>
</dbReference>
<dbReference type="SMART" id="SM00554">
    <property type="entry name" value="FAS1"/>
    <property type="match status" value="1"/>
</dbReference>
<dbReference type="GO" id="GO:0007165">
    <property type="term" value="P:signal transduction"/>
    <property type="evidence" value="ECO:0000318"/>
    <property type="project" value="GO_Central"/>
</dbReference>
<evidence type="ECO:0000256" key="10">
    <source>
        <dbReference type="ARBA" id="ARBA00022840"/>
    </source>
</evidence>
<keyword evidence="4" id="KW-0808">Transferase</keyword>
<evidence type="ECO:0000256" key="8">
    <source>
        <dbReference type="ARBA" id="ARBA00022741"/>
    </source>
</evidence>
<keyword evidence="13" id="KW-0325">Glycoprotein</keyword>
<evidence type="ECO:0000313" key="19">
    <source>
        <dbReference type="Proteomes" id="UP000036987"/>
    </source>
</evidence>
<evidence type="ECO:0000313" key="18">
    <source>
        <dbReference type="EMBL" id="KMZ71818.1"/>
    </source>
</evidence>
<dbReference type="InterPro" id="IPR036378">
    <property type="entry name" value="FAS1_dom_sf"/>
</dbReference>
<dbReference type="PROSITE" id="PS50011">
    <property type="entry name" value="PROTEIN_KINASE_DOM"/>
    <property type="match status" value="2"/>
</dbReference>
<comment type="similarity">
    <text evidence="2">Belongs to the fasciclin-like AGP family.</text>
</comment>
<feature type="chain" id="PRO_5005527821" description="Protein kinase domain-containing protein" evidence="15">
    <location>
        <begin position="20"/>
        <end position="1053"/>
    </location>
</feature>
<dbReference type="Gene3D" id="2.30.180.10">
    <property type="entry name" value="FAS1 domain"/>
    <property type="match status" value="1"/>
</dbReference>
<keyword evidence="11" id="KW-1133">Transmembrane helix</keyword>
<feature type="compositionally biased region" description="Low complexity" evidence="14">
    <location>
        <begin position="338"/>
        <end position="347"/>
    </location>
</feature>
<keyword evidence="6 15" id="KW-0732">Signal</keyword>
<sequence>MSAIFFLVIFTFFFTYLSGAHNITAVLDDFPEYSIYNSYLSQTKLSDDINSRETITILVVTNPLITILAAKQPLYLIKKVLQLHTLLDYFDDSKLHSNFKSSLVTTLLQTTGTATGRLGFLNITDLKDGKIGFMSPASQSFQCFYTKSVREIPYSISVLEISKPVVYPGLFDDPGTDLLNITGILNRAGCKTFASWITKTLVINTYYVSRVQGEGVTIFAPTDGAFNAPGVPNLTEMTRLSAMTLLMYHALPEYVPKPSFVYKNSSMSTLATNDFGQYKLTVDTKGNTVTLSTGVVTSKVIGTVVDAVPLSILTVDKVLLPVEQFGKPSPSPAPSVPPESSDASAPAPVEPNAPYPSPEVPPADIIRNAYGSLKNPSSAFYIHRSIMANSAETTEQTTANFHQPLWMGPRIPRPPLLREKKISLIEKQKKNIFRLPWRKNAVKDYTEFKIEEPLAIDYGVLKIATNSFSYDNRVGEDEFDCVYQGVLKNGQEIAVERFRHYWDFSYENSVFEQLVSLIGKFQHKNTLRLIGYSITDMLIVSEYISPNNNTLDSFLFDNERSKMLDWGLRFRIIEGIVKGLLYLHEDAEVNIIHRDIKPSSILLDARLNPKISDYEISKSFDVEQEEFKDEKIMGTLGYADPVYLQFGYLSTKSDVYSLGITILVMMTGKRAFERNDEGYTHLVDIVMKHWEDGTIAQILDENIVQSFEKEEEISITLNIAMLCVQYERELRPKVSDILMMLRGHLSLNLLNTTGITGLHDNIKDLEHLAMEFEELKRATNNFSPENNSGTIVKDVNKEIAVKRLRKSKIALQQLKNEIRLVATLHHKYIVKILGYCIKDGDMLLVYEYMPNRSLDKFIFDLDCCKYLNWGTRLKIIQGIVQGLGFLHQISPQNIIHRDLKPANILLDKEMNPKISDFGISNFLQNDMTHVSTLHIYGTRGYMAPEYSMYGRFSTKSDIYSLGVMMLEIVTGKRAYDHYKSPAEAIDLPSYVLENWKGRVKDLFDKHVQTPTEEEEDQLSRIIGIALVCVDDDPKVRPNISQVLQVLSNPPTVN</sequence>
<evidence type="ECO:0008006" key="20">
    <source>
        <dbReference type="Google" id="ProtNLM"/>
    </source>
</evidence>
<dbReference type="PANTHER" id="PTHR27006:SF639">
    <property type="entry name" value="CYSTEINE-RICH RECEPTOR-LIKE PROTEIN KINASE 11"/>
    <property type="match status" value="1"/>
</dbReference>
<organism evidence="18 19">
    <name type="scientific">Zostera marina</name>
    <name type="common">Eelgrass</name>
    <dbReference type="NCBI Taxonomy" id="29655"/>
    <lineage>
        <taxon>Eukaryota</taxon>
        <taxon>Viridiplantae</taxon>
        <taxon>Streptophyta</taxon>
        <taxon>Embryophyta</taxon>
        <taxon>Tracheophyta</taxon>
        <taxon>Spermatophyta</taxon>
        <taxon>Magnoliopsida</taxon>
        <taxon>Liliopsida</taxon>
        <taxon>Zosteraceae</taxon>
        <taxon>Zostera</taxon>
    </lineage>
</organism>
<evidence type="ECO:0000256" key="13">
    <source>
        <dbReference type="ARBA" id="ARBA00023180"/>
    </source>
</evidence>
<keyword evidence="3" id="KW-0723">Serine/threonine-protein kinase</keyword>
<dbReference type="Gene3D" id="3.30.200.20">
    <property type="entry name" value="Phosphorylase Kinase, domain 1"/>
    <property type="match status" value="2"/>
</dbReference>
<dbReference type="GO" id="GO:0006955">
    <property type="term" value="P:immune response"/>
    <property type="evidence" value="ECO:0000318"/>
    <property type="project" value="GO_Central"/>
</dbReference>
<keyword evidence="19" id="KW-1185">Reference proteome</keyword>
<dbReference type="InterPro" id="IPR011009">
    <property type="entry name" value="Kinase-like_dom_sf"/>
</dbReference>